<reference evidence="3" key="1">
    <citation type="submission" date="2016-10" db="EMBL/GenBank/DDBJ databases">
        <title>Frankia sp. NRRL B-16386 Genome sequencing.</title>
        <authorList>
            <person name="Ghodhbane-Gtari F."/>
            <person name="Swanson E."/>
            <person name="Gueddou A."/>
            <person name="Hezbri K."/>
            <person name="Ktari K."/>
            <person name="Nouioui I."/>
            <person name="Morris K."/>
            <person name="Simpson S."/>
            <person name="Abebe-Akele F."/>
            <person name="Thomas K."/>
            <person name="Gtari M."/>
            <person name="Tisa L.S."/>
        </authorList>
    </citation>
    <scope>NUCLEOTIDE SEQUENCE [LARGE SCALE GENOMIC DNA]</scope>
    <source>
        <strain evidence="3">NRRL B-16386</strain>
    </source>
</reference>
<dbReference type="InterPro" id="IPR016039">
    <property type="entry name" value="Thiolase-like"/>
</dbReference>
<dbReference type="Proteomes" id="UP000188929">
    <property type="component" value="Unassembled WGS sequence"/>
</dbReference>
<dbReference type="Pfam" id="PF22691">
    <property type="entry name" value="Thiolase_C_1"/>
    <property type="match status" value="1"/>
</dbReference>
<proteinExistence type="predicted"/>
<sequence>MAVRGQAAIVAVGSTKQGELPGRSADEVAVEAISLALDEAGLTKADVDGLITCRAGMGRGGVDTGVGSLLGINPRYSATLDYGTCNFSLHLGTMAIMAGLADVIVLAYGATQRSQRVNFGVPMGVDLAAASGYVHIAGPAGLALQRHKALYGTTDEQFGQIAVSQREWARMNPLAIFTKPLTIEDYLAKPYLVEPLRRDDVTMISDGGAALVLTSAERARDFPKAPVYVLGIAETTALRGDRDPENLMRPWLANVARDVYASAGLRPEDIDALYIQDPTAVWVLQMLEYYGFCGLGEGGPFLAEGHTRPGGDLPVNTNGGQLSESYMWGWLHLCEAVRQLRGECGPRQVPNADVAMYCSTMTFTKGAASIISTHR</sequence>
<evidence type="ECO:0000313" key="3">
    <source>
        <dbReference type="Proteomes" id="UP000188929"/>
    </source>
</evidence>
<dbReference type="AlphaFoldDB" id="A0A1V2I0K3"/>
<dbReference type="RefSeq" id="WP_076822028.1">
    <property type="nucleotide sequence ID" value="NZ_MOMC01000096.1"/>
</dbReference>
<comment type="caution">
    <text evidence="2">The sequence shown here is derived from an EMBL/GenBank/DDBJ whole genome shotgun (WGS) entry which is preliminary data.</text>
</comment>
<organism evidence="2 3">
    <name type="scientific">Pseudofrankia asymbiotica</name>
    <dbReference type="NCBI Taxonomy" id="1834516"/>
    <lineage>
        <taxon>Bacteria</taxon>
        <taxon>Bacillati</taxon>
        <taxon>Actinomycetota</taxon>
        <taxon>Actinomycetes</taxon>
        <taxon>Frankiales</taxon>
        <taxon>Frankiaceae</taxon>
        <taxon>Pseudofrankia</taxon>
    </lineage>
</organism>
<feature type="domain" description="Thiolase C-terminal" evidence="1">
    <location>
        <begin position="252"/>
        <end position="369"/>
    </location>
</feature>
<dbReference type="STRING" id="1834516.BL253_34445"/>
<gene>
    <name evidence="2" type="ORF">BL253_34445</name>
</gene>
<dbReference type="PANTHER" id="PTHR42870:SF1">
    <property type="entry name" value="NON-SPECIFIC LIPID-TRANSFER PROTEIN-LIKE 2"/>
    <property type="match status" value="1"/>
</dbReference>
<protein>
    <recommendedName>
        <fullName evidence="1">Thiolase C-terminal domain-containing protein</fullName>
    </recommendedName>
</protein>
<keyword evidence="3" id="KW-1185">Reference proteome</keyword>
<dbReference type="CDD" id="cd00829">
    <property type="entry name" value="SCP-x_thiolase"/>
    <property type="match status" value="1"/>
</dbReference>
<dbReference type="EMBL" id="MOMC01000096">
    <property type="protein sequence ID" value="ONH22881.1"/>
    <property type="molecule type" value="Genomic_DNA"/>
</dbReference>
<evidence type="ECO:0000313" key="2">
    <source>
        <dbReference type="EMBL" id="ONH22881.1"/>
    </source>
</evidence>
<dbReference type="OrthoDB" id="9785768at2"/>
<dbReference type="GO" id="GO:0016747">
    <property type="term" value="F:acyltransferase activity, transferring groups other than amino-acyl groups"/>
    <property type="evidence" value="ECO:0007669"/>
    <property type="project" value="InterPro"/>
</dbReference>
<dbReference type="InterPro" id="IPR002155">
    <property type="entry name" value="Thiolase"/>
</dbReference>
<dbReference type="InterPro" id="IPR055140">
    <property type="entry name" value="Thiolase_C_2"/>
</dbReference>
<evidence type="ECO:0000259" key="1">
    <source>
        <dbReference type="Pfam" id="PF22691"/>
    </source>
</evidence>
<accession>A0A1V2I0K3</accession>
<dbReference type="PIRSF" id="PIRSF000429">
    <property type="entry name" value="Ac-CoA_Ac_transf"/>
    <property type="match status" value="1"/>
</dbReference>
<dbReference type="PANTHER" id="PTHR42870">
    <property type="entry name" value="ACETYL-COA C-ACETYLTRANSFERASE"/>
    <property type="match status" value="1"/>
</dbReference>
<dbReference type="Gene3D" id="3.40.47.10">
    <property type="match status" value="1"/>
</dbReference>
<name>A0A1V2I0K3_9ACTN</name>
<dbReference type="SUPFAM" id="SSF53901">
    <property type="entry name" value="Thiolase-like"/>
    <property type="match status" value="1"/>
</dbReference>